<evidence type="ECO:0000313" key="19">
    <source>
        <dbReference type="EMBL" id="KOC89225.1"/>
    </source>
</evidence>
<dbReference type="GO" id="GO:0005886">
    <property type="term" value="C:plasma membrane"/>
    <property type="evidence" value="ECO:0007669"/>
    <property type="project" value="UniProtKB-SubCell"/>
</dbReference>
<comment type="catalytic activity">
    <reaction evidence="13">
        <text>L-tyrosyl-[protein] + ATP = O-phospho-L-tyrosyl-[protein] + ADP + H(+)</text>
        <dbReference type="Rhea" id="RHEA:10596"/>
        <dbReference type="Rhea" id="RHEA-COMP:10136"/>
        <dbReference type="Rhea" id="RHEA-COMP:20101"/>
        <dbReference type="ChEBI" id="CHEBI:15378"/>
        <dbReference type="ChEBI" id="CHEBI:30616"/>
        <dbReference type="ChEBI" id="CHEBI:46858"/>
        <dbReference type="ChEBI" id="CHEBI:61978"/>
        <dbReference type="ChEBI" id="CHEBI:456216"/>
    </reaction>
</comment>
<feature type="domain" description="AAA" evidence="17">
    <location>
        <begin position="533"/>
        <end position="669"/>
    </location>
</feature>
<keyword evidence="10 15" id="KW-1133">Transmembrane helix</keyword>
<dbReference type="RefSeq" id="WP_052897586.1">
    <property type="nucleotide sequence ID" value="NZ_JRXE01000003.1"/>
</dbReference>
<dbReference type="InterPro" id="IPR005702">
    <property type="entry name" value="Wzc-like_C"/>
</dbReference>
<dbReference type="GO" id="GO:0005524">
    <property type="term" value="F:ATP binding"/>
    <property type="evidence" value="ECO:0007669"/>
    <property type="project" value="UniProtKB-KW"/>
</dbReference>
<evidence type="ECO:0000313" key="20">
    <source>
        <dbReference type="EMBL" id="KOC92147.1"/>
    </source>
</evidence>
<feature type="coiled-coil region" evidence="14">
    <location>
        <begin position="256"/>
        <end position="304"/>
    </location>
</feature>
<keyword evidence="12" id="KW-0829">Tyrosine-protein kinase</keyword>
<evidence type="ECO:0000259" key="16">
    <source>
        <dbReference type="Pfam" id="PF02706"/>
    </source>
</evidence>
<evidence type="ECO:0000256" key="2">
    <source>
        <dbReference type="ARBA" id="ARBA00008883"/>
    </source>
</evidence>
<dbReference type="EMBL" id="JRXE01000003">
    <property type="protein sequence ID" value="KOC92147.1"/>
    <property type="molecule type" value="Genomic_DNA"/>
</dbReference>
<comment type="subcellular location">
    <subcellularLocation>
        <location evidence="1">Cell inner membrane</location>
        <topology evidence="1">Multi-pass membrane protein</topology>
    </subcellularLocation>
</comment>
<dbReference type="GO" id="GO:0004715">
    <property type="term" value="F:non-membrane spanning protein tyrosine kinase activity"/>
    <property type="evidence" value="ECO:0007669"/>
    <property type="project" value="UniProtKB-EC"/>
</dbReference>
<evidence type="ECO:0000256" key="14">
    <source>
        <dbReference type="SAM" id="Coils"/>
    </source>
</evidence>
<dbReference type="FunFam" id="3.40.50.300:FF:000527">
    <property type="entry name" value="Tyrosine-protein kinase etk"/>
    <property type="match status" value="1"/>
</dbReference>
<keyword evidence="11 15" id="KW-0472">Membrane</keyword>
<keyword evidence="7" id="KW-0547">Nucleotide-binding</keyword>
<keyword evidence="6 15" id="KW-0812">Transmembrane</keyword>
<evidence type="ECO:0000256" key="12">
    <source>
        <dbReference type="ARBA" id="ARBA00023137"/>
    </source>
</evidence>
<dbReference type="GO" id="GO:0042802">
    <property type="term" value="F:identical protein binding"/>
    <property type="evidence" value="ECO:0007669"/>
    <property type="project" value="UniProtKB-ARBA"/>
</dbReference>
<dbReference type="PANTHER" id="PTHR32309:SF32">
    <property type="entry name" value="TYROSINE-PROTEIN KINASE ETK-RELATED"/>
    <property type="match status" value="1"/>
</dbReference>
<evidence type="ECO:0000256" key="8">
    <source>
        <dbReference type="ARBA" id="ARBA00022777"/>
    </source>
</evidence>
<accession>A0A0L7T9V4</accession>
<feature type="domain" description="Tyrosine-protein kinase G-rich" evidence="18">
    <location>
        <begin position="369"/>
        <end position="448"/>
    </location>
</feature>
<evidence type="ECO:0000256" key="7">
    <source>
        <dbReference type="ARBA" id="ARBA00022741"/>
    </source>
</evidence>
<evidence type="ECO:0000256" key="15">
    <source>
        <dbReference type="SAM" id="Phobius"/>
    </source>
</evidence>
<keyword evidence="22" id="KW-1185">Reference proteome</keyword>
<dbReference type="Pfam" id="PF23607">
    <property type="entry name" value="WZC_N"/>
    <property type="match status" value="1"/>
</dbReference>
<dbReference type="EMBL" id="JRXF01000038">
    <property type="protein sequence ID" value="KOC89225.1"/>
    <property type="molecule type" value="Genomic_DNA"/>
</dbReference>
<dbReference type="NCBIfam" id="TIGR01007">
    <property type="entry name" value="eps_fam"/>
    <property type="match status" value="1"/>
</dbReference>
<dbReference type="Pfam" id="PF13614">
    <property type="entry name" value="AAA_31"/>
    <property type="match status" value="1"/>
</dbReference>
<dbReference type="SUPFAM" id="SSF52540">
    <property type="entry name" value="P-loop containing nucleoside triphosphate hydrolases"/>
    <property type="match status" value="1"/>
</dbReference>
<evidence type="ECO:0000256" key="6">
    <source>
        <dbReference type="ARBA" id="ARBA00022692"/>
    </source>
</evidence>
<dbReference type="Proteomes" id="UP000036851">
    <property type="component" value="Unassembled WGS sequence"/>
</dbReference>
<keyword evidence="4" id="KW-0997">Cell inner membrane</keyword>
<evidence type="ECO:0000259" key="17">
    <source>
        <dbReference type="Pfam" id="PF13614"/>
    </source>
</evidence>
<keyword evidence="14" id="KW-0175">Coiled coil</keyword>
<evidence type="ECO:0000256" key="3">
    <source>
        <dbReference type="ARBA" id="ARBA00022475"/>
    </source>
</evidence>
<evidence type="ECO:0000256" key="4">
    <source>
        <dbReference type="ARBA" id="ARBA00022519"/>
    </source>
</evidence>
<feature type="domain" description="Polysaccharide chain length determinant N-terminal" evidence="16">
    <location>
        <begin position="17"/>
        <end position="108"/>
    </location>
</feature>
<sequence>MVDKKSDSTQKVADAKDEIDVARIYGSLVDHRWLILGVTALFTLVGVIYSMLATPIYRADALVQVEQSQGSLVLSQLSSIMPDSKPRSDAEIGLLMSRMVLGKTVEDLNLQTIVKENHTPIIGAGWARLTGEKPKRINVSRFNIAPELIGQGLELKIGDNKSFTLSSSDGEVLSGKIGVLAKKDNNSILISDTDAEAGDSFTIVKNGYLQTYNNLVSRLTVIDQGKDTGVLSLTLNGTDPDETQAILRSITENYLLQNVERKSAEAEKSLNFITNQLPEVRQTLDEAENKLNQFRQANDSVDLSLEAKSMLDTMVNVDNQLNELTFREAEISKLYTKSHPAYRTLLEKRQTLADEKKNLEKKISGLPGTQQEIIRLTRDVDAGQAVFMQLLNKQQELSINKASTVGNVRIVDPALALASPIAPRSVIIIAVSLILGLIISSIYVIMKTILIRGIESPEQLESSGINVYASIPISEWQQQKDRKLSDLGKFKGKKELRAGELLAIANPADLSIEAIRSLRTTMHFAMMDAKNNVIMISGTSPDIGKTFISSNLAAVMAQSGQRILFIDGDLRKGYSHDLFQSDNKHGLSDVLSNQANVEQAIRNTNVEGLDFIPRGQLPPNPSELLMSQKFVDLMDDVQKRYDIVIIDTPPILAVTDAAIIGLQAGTSMLVAGFEKTTVKEVEVSMRRFEQSGIEIRGAILNLVMKKAASYYGYGYYHYSYESTKP</sequence>
<dbReference type="PATRIC" id="fig|1560201.3.peg.598"/>
<evidence type="ECO:0000313" key="22">
    <source>
        <dbReference type="Proteomes" id="UP000037088"/>
    </source>
</evidence>
<dbReference type="CDD" id="cd05387">
    <property type="entry name" value="BY-kinase"/>
    <property type="match status" value="1"/>
</dbReference>
<evidence type="ECO:0000256" key="13">
    <source>
        <dbReference type="ARBA" id="ARBA00053015"/>
    </source>
</evidence>
<dbReference type="InterPro" id="IPR025669">
    <property type="entry name" value="AAA_dom"/>
</dbReference>
<evidence type="ECO:0000256" key="11">
    <source>
        <dbReference type="ARBA" id="ARBA00023136"/>
    </source>
</evidence>
<dbReference type="InterPro" id="IPR032807">
    <property type="entry name" value="GNVR"/>
</dbReference>
<dbReference type="InterPro" id="IPR050445">
    <property type="entry name" value="Bact_polysacc_biosynth/exp"/>
</dbReference>
<evidence type="ECO:0000259" key="18">
    <source>
        <dbReference type="Pfam" id="PF13807"/>
    </source>
</evidence>
<dbReference type="Pfam" id="PF13807">
    <property type="entry name" value="GNVR"/>
    <property type="match status" value="1"/>
</dbReference>
<organism evidence="20 22">
    <name type="scientific">Winslowiella iniecta</name>
    <dbReference type="NCBI Taxonomy" id="1560201"/>
    <lineage>
        <taxon>Bacteria</taxon>
        <taxon>Pseudomonadati</taxon>
        <taxon>Pseudomonadota</taxon>
        <taxon>Gammaproteobacteria</taxon>
        <taxon>Enterobacterales</taxon>
        <taxon>Erwiniaceae</taxon>
        <taxon>Winslowiella</taxon>
    </lineage>
</organism>
<keyword evidence="9" id="KW-0067">ATP-binding</keyword>
<dbReference type="InterPro" id="IPR003856">
    <property type="entry name" value="LPS_length_determ_N"/>
</dbReference>
<dbReference type="Pfam" id="PF02706">
    <property type="entry name" value="Wzz"/>
    <property type="match status" value="1"/>
</dbReference>
<dbReference type="EC" id="2.7.10.2" evidence="20"/>
<gene>
    <name evidence="20" type="ORF">NG42_02785</name>
    <name evidence="19" type="ORF">NG43_19130</name>
</gene>
<dbReference type="Proteomes" id="UP000037088">
    <property type="component" value="Unassembled WGS sequence"/>
</dbReference>
<dbReference type="Gene3D" id="3.40.50.300">
    <property type="entry name" value="P-loop containing nucleotide triphosphate hydrolases"/>
    <property type="match status" value="1"/>
</dbReference>
<protein>
    <submittedName>
        <fullName evidence="20">Tyrosine protein kinase</fullName>
        <ecNumber evidence="20">2.7.10.2</ecNumber>
    </submittedName>
</protein>
<dbReference type="AlphaFoldDB" id="A0A0L7T9V4"/>
<feature type="transmembrane region" description="Helical" evidence="15">
    <location>
        <begin position="33"/>
        <end position="52"/>
    </location>
</feature>
<dbReference type="NCBIfam" id="NF008568">
    <property type="entry name" value="PRK11519.1"/>
    <property type="match status" value="1"/>
</dbReference>
<dbReference type="PANTHER" id="PTHR32309">
    <property type="entry name" value="TYROSINE-PROTEIN KINASE"/>
    <property type="match status" value="1"/>
</dbReference>
<evidence type="ECO:0000256" key="1">
    <source>
        <dbReference type="ARBA" id="ARBA00004429"/>
    </source>
</evidence>
<feature type="transmembrane region" description="Helical" evidence="15">
    <location>
        <begin position="426"/>
        <end position="446"/>
    </location>
</feature>
<dbReference type="OrthoDB" id="9775724at2"/>
<evidence type="ECO:0000256" key="5">
    <source>
        <dbReference type="ARBA" id="ARBA00022679"/>
    </source>
</evidence>
<keyword evidence="5 20" id="KW-0808">Transferase</keyword>
<dbReference type="STRING" id="1560201.NG42_02785"/>
<evidence type="ECO:0000313" key="21">
    <source>
        <dbReference type="Proteomes" id="UP000036851"/>
    </source>
</evidence>
<evidence type="ECO:0000256" key="9">
    <source>
        <dbReference type="ARBA" id="ARBA00022840"/>
    </source>
</evidence>
<keyword evidence="3" id="KW-1003">Cell membrane</keyword>
<comment type="similarity">
    <text evidence="2">Belongs to the etk/wzc family.</text>
</comment>
<evidence type="ECO:0000256" key="10">
    <source>
        <dbReference type="ARBA" id="ARBA00022989"/>
    </source>
</evidence>
<name>A0A0L7T9V4_9GAMM</name>
<reference evidence="21 22" key="1">
    <citation type="journal article" date="2015" name="Int. J. Syst. Evol. Microbiol.">
        <title>Erwinia iniecta sp. nov., isolated from Russian wheat aphids (Diuraphis noxia).</title>
        <authorList>
            <person name="Campillo T."/>
            <person name="Luna E."/>
            <person name="Portier P."/>
            <person name="Fischer-Le Saux M."/>
            <person name="Lapitan N."/>
            <person name="Tisserat N.A."/>
            <person name="Leach J.E."/>
        </authorList>
    </citation>
    <scope>NUCLEOTIDE SEQUENCE [LARGE SCALE GENOMIC DNA]</scope>
    <source>
        <strain evidence="20 22">B120</strain>
        <strain evidence="19 21">B149</strain>
    </source>
</reference>
<dbReference type="InterPro" id="IPR027417">
    <property type="entry name" value="P-loop_NTPase"/>
</dbReference>
<comment type="caution">
    <text evidence="20">The sequence shown here is derived from an EMBL/GenBank/DDBJ whole genome shotgun (WGS) entry which is preliminary data.</text>
</comment>
<proteinExistence type="inferred from homology"/>
<keyword evidence="8 20" id="KW-0418">Kinase</keyword>